<comment type="similarity">
    <text evidence="1">Belongs to the sigma-70 factor family. ECF subfamily.</text>
</comment>
<sequence length="181" mass="20859">MSDSDLFENLKKGQRKAQEHFYNKFSGKVLAICRRYLADPYEAEDAMIQVLLKALEHIADLKNESSMEAWIRRISINHCLNLLKSTLTFKIVPISYLADEDSDLPQIEFETDYLLQLISELPPGYRTVFNLFAIEGYSHREIAEMLGISENTSKSQLSRARVLLQKKLQSNSQKNISNEQN</sequence>
<dbReference type="InterPro" id="IPR036388">
    <property type="entry name" value="WH-like_DNA-bd_sf"/>
</dbReference>
<evidence type="ECO:0000256" key="3">
    <source>
        <dbReference type="ARBA" id="ARBA00023082"/>
    </source>
</evidence>
<name>A0A369A3R6_9FLAO</name>
<dbReference type="Gene3D" id="1.10.1740.10">
    <property type="match status" value="1"/>
</dbReference>
<dbReference type="SUPFAM" id="SSF88659">
    <property type="entry name" value="Sigma3 and sigma4 domains of RNA polymerase sigma factors"/>
    <property type="match status" value="1"/>
</dbReference>
<feature type="domain" description="RNA polymerase sigma-70 region 2" evidence="5">
    <location>
        <begin position="22"/>
        <end position="85"/>
    </location>
</feature>
<dbReference type="PANTHER" id="PTHR43133:SF46">
    <property type="entry name" value="RNA POLYMERASE SIGMA-70 FACTOR ECF SUBFAMILY"/>
    <property type="match status" value="1"/>
</dbReference>
<evidence type="ECO:0000256" key="4">
    <source>
        <dbReference type="ARBA" id="ARBA00023163"/>
    </source>
</evidence>
<accession>A0A369A3R6</accession>
<dbReference type="NCBIfam" id="TIGR02937">
    <property type="entry name" value="sigma70-ECF"/>
    <property type="match status" value="1"/>
</dbReference>
<feature type="domain" description="RNA polymerase sigma factor 70 region 4 type 2" evidence="6">
    <location>
        <begin position="113"/>
        <end position="163"/>
    </location>
</feature>
<dbReference type="InterPro" id="IPR007627">
    <property type="entry name" value="RNA_pol_sigma70_r2"/>
</dbReference>
<keyword evidence="3" id="KW-0731">Sigma factor</keyword>
<gene>
    <name evidence="7" type="ORF">DES35_102419</name>
</gene>
<dbReference type="InterPro" id="IPR013249">
    <property type="entry name" value="RNA_pol_sigma70_r4_t2"/>
</dbReference>
<dbReference type="GO" id="GO:0006352">
    <property type="term" value="P:DNA-templated transcription initiation"/>
    <property type="evidence" value="ECO:0007669"/>
    <property type="project" value="InterPro"/>
</dbReference>
<keyword evidence="2" id="KW-0805">Transcription regulation</keyword>
<organism evidence="7 8">
    <name type="scientific">Schleiferia thermophila</name>
    <dbReference type="NCBI Taxonomy" id="884107"/>
    <lineage>
        <taxon>Bacteria</taxon>
        <taxon>Pseudomonadati</taxon>
        <taxon>Bacteroidota</taxon>
        <taxon>Flavobacteriia</taxon>
        <taxon>Flavobacteriales</taxon>
        <taxon>Schleiferiaceae</taxon>
        <taxon>Schleiferia</taxon>
    </lineage>
</organism>
<keyword evidence="8" id="KW-1185">Reference proteome</keyword>
<dbReference type="RefSeq" id="WP_114366230.1">
    <property type="nucleotide sequence ID" value="NZ_BHZF01000002.1"/>
</dbReference>
<dbReference type="Pfam" id="PF04542">
    <property type="entry name" value="Sigma70_r2"/>
    <property type="match status" value="1"/>
</dbReference>
<dbReference type="Gene3D" id="1.10.10.10">
    <property type="entry name" value="Winged helix-like DNA-binding domain superfamily/Winged helix DNA-binding domain"/>
    <property type="match status" value="1"/>
</dbReference>
<evidence type="ECO:0000256" key="1">
    <source>
        <dbReference type="ARBA" id="ARBA00010641"/>
    </source>
</evidence>
<evidence type="ECO:0000256" key="2">
    <source>
        <dbReference type="ARBA" id="ARBA00023015"/>
    </source>
</evidence>
<comment type="caution">
    <text evidence="7">The sequence shown here is derived from an EMBL/GenBank/DDBJ whole genome shotgun (WGS) entry which is preliminary data.</text>
</comment>
<dbReference type="GO" id="GO:0016987">
    <property type="term" value="F:sigma factor activity"/>
    <property type="evidence" value="ECO:0007669"/>
    <property type="project" value="UniProtKB-KW"/>
</dbReference>
<dbReference type="InterPro" id="IPR039425">
    <property type="entry name" value="RNA_pol_sigma-70-like"/>
</dbReference>
<dbReference type="EMBL" id="QPJS01000002">
    <property type="protein sequence ID" value="RCX03960.1"/>
    <property type="molecule type" value="Genomic_DNA"/>
</dbReference>
<dbReference type="Proteomes" id="UP000253517">
    <property type="component" value="Unassembled WGS sequence"/>
</dbReference>
<protein>
    <submittedName>
        <fullName evidence="7">RNA polymerase sigma-70 factor (ECF subfamily)</fullName>
    </submittedName>
</protein>
<evidence type="ECO:0000259" key="5">
    <source>
        <dbReference type="Pfam" id="PF04542"/>
    </source>
</evidence>
<keyword evidence="4" id="KW-0804">Transcription</keyword>
<proteinExistence type="inferred from homology"/>
<dbReference type="AlphaFoldDB" id="A0A369A3R6"/>
<dbReference type="InterPro" id="IPR013325">
    <property type="entry name" value="RNA_pol_sigma_r2"/>
</dbReference>
<dbReference type="InterPro" id="IPR014284">
    <property type="entry name" value="RNA_pol_sigma-70_dom"/>
</dbReference>
<dbReference type="SUPFAM" id="SSF88946">
    <property type="entry name" value="Sigma2 domain of RNA polymerase sigma factors"/>
    <property type="match status" value="1"/>
</dbReference>
<evidence type="ECO:0000313" key="8">
    <source>
        <dbReference type="Proteomes" id="UP000253517"/>
    </source>
</evidence>
<dbReference type="InterPro" id="IPR013324">
    <property type="entry name" value="RNA_pol_sigma_r3/r4-like"/>
</dbReference>
<dbReference type="PANTHER" id="PTHR43133">
    <property type="entry name" value="RNA POLYMERASE ECF-TYPE SIGMA FACTO"/>
    <property type="match status" value="1"/>
</dbReference>
<dbReference type="GO" id="GO:0003677">
    <property type="term" value="F:DNA binding"/>
    <property type="evidence" value="ECO:0007669"/>
    <property type="project" value="InterPro"/>
</dbReference>
<evidence type="ECO:0000259" key="6">
    <source>
        <dbReference type="Pfam" id="PF08281"/>
    </source>
</evidence>
<evidence type="ECO:0000313" key="7">
    <source>
        <dbReference type="EMBL" id="RCX03960.1"/>
    </source>
</evidence>
<dbReference type="Pfam" id="PF08281">
    <property type="entry name" value="Sigma70_r4_2"/>
    <property type="match status" value="1"/>
</dbReference>
<dbReference type="CDD" id="cd06171">
    <property type="entry name" value="Sigma70_r4"/>
    <property type="match status" value="1"/>
</dbReference>
<reference evidence="7 8" key="1">
    <citation type="submission" date="2018-07" db="EMBL/GenBank/DDBJ databases">
        <title>Genomic Encyclopedia of Type Strains, Phase IV (KMG-IV): sequencing the most valuable type-strain genomes for metagenomic binning, comparative biology and taxonomic classification.</title>
        <authorList>
            <person name="Goeker M."/>
        </authorList>
    </citation>
    <scope>NUCLEOTIDE SEQUENCE [LARGE SCALE GENOMIC DNA]</scope>
    <source>
        <strain evidence="7 8">DSM 21410</strain>
    </source>
</reference>